<dbReference type="OrthoDB" id="7769384at2759"/>
<dbReference type="SUPFAM" id="SSF50685">
    <property type="entry name" value="Barwin-like endoglucanases"/>
    <property type="match status" value="1"/>
</dbReference>
<dbReference type="InterPro" id="IPR034718">
    <property type="entry name" value="RlpA"/>
</dbReference>
<evidence type="ECO:0000259" key="1">
    <source>
        <dbReference type="Pfam" id="PF03330"/>
    </source>
</evidence>
<evidence type="ECO:0000313" key="2">
    <source>
        <dbReference type="EMBL" id="KAJ6632935.1"/>
    </source>
</evidence>
<proteinExistence type="inferred from homology"/>
<dbReference type="AlphaFoldDB" id="A0A9Q0MK30"/>
<dbReference type="Gene3D" id="2.40.40.10">
    <property type="entry name" value="RlpA-like domain"/>
    <property type="match status" value="1"/>
</dbReference>
<comment type="caution">
    <text evidence="2">The sequence shown here is derived from an EMBL/GenBank/DDBJ whole genome shotgun (WGS) entry which is preliminary data.</text>
</comment>
<accession>A0A9Q0MK30</accession>
<dbReference type="InterPro" id="IPR036908">
    <property type="entry name" value="RlpA-like_sf"/>
</dbReference>
<keyword evidence="3" id="KW-1185">Reference proteome</keyword>
<dbReference type="GO" id="GO:0016829">
    <property type="term" value="F:lyase activity"/>
    <property type="evidence" value="ECO:0007669"/>
    <property type="project" value="InterPro"/>
</dbReference>
<dbReference type="InterPro" id="IPR009009">
    <property type="entry name" value="RlpA-like_DPBB"/>
</dbReference>
<dbReference type="EMBL" id="WJQU01002386">
    <property type="protein sequence ID" value="KAJ6632935.1"/>
    <property type="molecule type" value="Genomic_DNA"/>
</dbReference>
<feature type="domain" description="RlpA-like protein double-psi beta-barrel" evidence="1">
    <location>
        <begin position="99"/>
        <end position="188"/>
    </location>
</feature>
<organism evidence="2 3">
    <name type="scientific">Pseudolycoriella hygida</name>
    <dbReference type="NCBI Taxonomy" id="35572"/>
    <lineage>
        <taxon>Eukaryota</taxon>
        <taxon>Metazoa</taxon>
        <taxon>Ecdysozoa</taxon>
        <taxon>Arthropoda</taxon>
        <taxon>Hexapoda</taxon>
        <taxon>Insecta</taxon>
        <taxon>Pterygota</taxon>
        <taxon>Neoptera</taxon>
        <taxon>Endopterygota</taxon>
        <taxon>Diptera</taxon>
        <taxon>Nematocera</taxon>
        <taxon>Sciaroidea</taxon>
        <taxon>Sciaridae</taxon>
        <taxon>Pseudolycoriella</taxon>
    </lineage>
</organism>
<name>A0A9Q0MK30_9DIPT</name>
<protein>
    <submittedName>
        <fullName evidence="2">Endolytic peptidoglycan transglycosylase RlpA</fullName>
    </submittedName>
</protein>
<sequence>VSDCQHWNARKEVKGIKLAGGSKDQKGGRNTNYEVKWFKVGVESRCWWSGCQPHSWAQRGCFPSANWHETSRKSCSNGEMFHCCPGGSSNNNQGHAQESGMCSWYGAEGEIPHGFVLPSGETFDRFAMKAAHKTLPFGTRIRVTNKNNGKTVDVTINDRGPYVAGRIVDLTFGAFGVVDNRDVGVVPCSFVRI</sequence>
<dbReference type="PANTHER" id="PTHR34183">
    <property type="entry name" value="ENDOLYTIC PEPTIDOGLYCAN TRANSGLYCOSYLASE RLPA"/>
    <property type="match status" value="1"/>
</dbReference>
<evidence type="ECO:0000313" key="3">
    <source>
        <dbReference type="Proteomes" id="UP001151699"/>
    </source>
</evidence>
<dbReference type="HAMAP" id="MF_02071">
    <property type="entry name" value="RlpA"/>
    <property type="match status" value="1"/>
</dbReference>
<reference evidence="2" key="1">
    <citation type="submission" date="2022-07" db="EMBL/GenBank/DDBJ databases">
        <authorList>
            <person name="Trinca V."/>
            <person name="Uliana J.V.C."/>
            <person name="Torres T.T."/>
            <person name="Ward R.J."/>
            <person name="Monesi N."/>
        </authorList>
    </citation>
    <scope>NUCLEOTIDE SEQUENCE</scope>
    <source>
        <strain evidence="2">HSMRA1968</strain>
        <tissue evidence="2">Whole embryos</tissue>
    </source>
</reference>
<dbReference type="CDD" id="cd22268">
    <property type="entry name" value="DPBB_RlpA-like"/>
    <property type="match status" value="1"/>
</dbReference>
<feature type="non-terminal residue" evidence="2">
    <location>
        <position position="1"/>
    </location>
</feature>
<dbReference type="Pfam" id="PF03330">
    <property type="entry name" value="DPBB_1"/>
    <property type="match status" value="1"/>
</dbReference>
<gene>
    <name evidence="2" type="primary">rlpA</name>
    <name evidence="2" type="ORF">Bhyg_15800</name>
</gene>
<dbReference type="PANTHER" id="PTHR34183:SF1">
    <property type="entry name" value="ENDOLYTIC PEPTIDOGLYCAN TRANSGLYCOSYLASE RLPA"/>
    <property type="match status" value="1"/>
</dbReference>
<dbReference type="Proteomes" id="UP001151699">
    <property type="component" value="Unassembled WGS sequence"/>
</dbReference>